<dbReference type="AlphaFoldDB" id="A0A8T0VZD6"/>
<name>A0A8T0VZD6_PANVG</name>
<dbReference type="EMBL" id="CM029039">
    <property type="protein sequence ID" value="KAG2640365.1"/>
    <property type="molecule type" value="Genomic_DNA"/>
</dbReference>
<keyword evidence="2" id="KW-1185">Reference proteome</keyword>
<reference evidence="1 2" key="1">
    <citation type="submission" date="2020-05" db="EMBL/GenBank/DDBJ databases">
        <title>WGS assembly of Panicum virgatum.</title>
        <authorList>
            <person name="Lovell J.T."/>
            <person name="Jenkins J."/>
            <person name="Shu S."/>
            <person name="Juenger T.E."/>
            <person name="Schmutz J."/>
        </authorList>
    </citation>
    <scope>NUCLEOTIDE SEQUENCE [LARGE SCALE GENOMIC DNA]</scope>
    <source>
        <strain evidence="2">cv. AP13</strain>
    </source>
</reference>
<evidence type="ECO:0000313" key="2">
    <source>
        <dbReference type="Proteomes" id="UP000823388"/>
    </source>
</evidence>
<organism evidence="1 2">
    <name type="scientific">Panicum virgatum</name>
    <name type="common">Blackwell switchgrass</name>
    <dbReference type="NCBI Taxonomy" id="38727"/>
    <lineage>
        <taxon>Eukaryota</taxon>
        <taxon>Viridiplantae</taxon>
        <taxon>Streptophyta</taxon>
        <taxon>Embryophyta</taxon>
        <taxon>Tracheophyta</taxon>
        <taxon>Spermatophyta</taxon>
        <taxon>Magnoliopsida</taxon>
        <taxon>Liliopsida</taxon>
        <taxon>Poales</taxon>
        <taxon>Poaceae</taxon>
        <taxon>PACMAD clade</taxon>
        <taxon>Panicoideae</taxon>
        <taxon>Panicodae</taxon>
        <taxon>Paniceae</taxon>
        <taxon>Panicinae</taxon>
        <taxon>Panicum</taxon>
        <taxon>Panicum sect. Hiantes</taxon>
    </lineage>
</organism>
<dbReference type="Proteomes" id="UP000823388">
    <property type="component" value="Chromosome 2K"/>
</dbReference>
<gene>
    <name evidence="1" type="ORF">PVAP13_2KG088200</name>
</gene>
<proteinExistence type="predicted"/>
<evidence type="ECO:0000313" key="1">
    <source>
        <dbReference type="EMBL" id="KAG2640365.1"/>
    </source>
</evidence>
<sequence length="122" mass="13806">MGTIREMNTVMERKQMELTELEDAAFIVADMVDDPLPPGVEPRSLLERLRDAPQKLMGCVFKPEVVVPVAVYVLGLVKSFYPDTELEPLAVGIAEDCKEERFDEYMQMMEIAKPIAELLSDE</sequence>
<protein>
    <submittedName>
        <fullName evidence="1">Uncharacterized protein</fullName>
    </submittedName>
</protein>
<accession>A0A8T0VZD6</accession>
<comment type="caution">
    <text evidence="1">The sequence shown here is derived from an EMBL/GenBank/DDBJ whole genome shotgun (WGS) entry which is preliminary data.</text>
</comment>